<dbReference type="PANTHER" id="PTHR46652">
    <property type="entry name" value="LEUCINE-RICH REPEAT AND IQ DOMAIN-CONTAINING PROTEIN 1-RELATED"/>
    <property type="match status" value="1"/>
</dbReference>
<dbReference type="InterPro" id="IPR003591">
    <property type="entry name" value="Leu-rich_rpt_typical-subtyp"/>
</dbReference>
<dbReference type="AlphaFoldDB" id="A0A1Y1XU42"/>
<organism evidence="3 4">
    <name type="scientific">Basidiobolus meristosporus CBS 931.73</name>
    <dbReference type="NCBI Taxonomy" id="1314790"/>
    <lineage>
        <taxon>Eukaryota</taxon>
        <taxon>Fungi</taxon>
        <taxon>Fungi incertae sedis</taxon>
        <taxon>Zoopagomycota</taxon>
        <taxon>Entomophthoromycotina</taxon>
        <taxon>Basidiobolomycetes</taxon>
        <taxon>Basidiobolales</taxon>
        <taxon>Basidiobolaceae</taxon>
        <taxon>Basidiobolus</taxon>
    </lineage>
</organism>
<name>A0A1Y1XU42_9FUNG</name>
<keyword evidence="4" id="KW-1185">Reference proteome</keyword>
<dbReference type="SMART" id="SM00369">
    <property type="entry name" value="LRR_TYP"/>
    <property type="match status" value="5"/>
</dbReference>
<dbReference type="EMBL" id="MCFE01000462">
    <property type="protein sequence ID" value="ORX89270.1"/>
    <property type="molecule type" value="Genomic_DNA"/>
</dbReference>
<keyword evidence="1" id="KW-0433">Leucine-rich repeat</keyword>
<sequence length="256" mass="28244">MKLTPLVISDVVNTPLPEVQVLDFSKKEVNHIEDISCCVGLRKLNLSQNTIKAANALSGIQYNSELTWLNLSGNQLESFEGLERLKKLSVLNLSHNKINRISQHVTSLVSLKALILNHNSIKRVENIGGLHELNTIVLSHNKLEELPSFPTLAKLTKFSAAHNELRSVPDFSLNPELKELRLNDNKITAIPESLRGCSSLTILDLGSNLIKEWSDVTILGSLLHLTNLNLKGNSLCSKDGYREKVSGPCSQEGLIA</sequence>
<dbReference type="SMART" id="SM00365">
    <property type="entry name" value="LRR_SD22"/>
    <property type="match status" value="8"/>
</dbReference>
<dbReference type="Proteomes" id="UP000193498">
    <property type="component" value="Unassembled WGS sequence"/>
</dbReference>
<keyword evidence="2" id="KW-0677">Repeat</keyword>
<gene>
    <name evidence="3" type="ORF">K493DRAFT_70168</name>
</gene>
<comment type="caution">
    <text evidence="3">The sequence shown here is derived from an EMBL/GenBank/DDBJ whole genome shotgun (WGS) entry which is preliminary data.</text>
</comment>
<reference evidence="3 4" key="1">
    <citation type="submission" date="2016-07" db="EMBL/GenBank/DDBJ databases">
        <title>Pervasive Adenine N6-methylation of Active Genes in Fungi.</title>
        <authorList>
            <consortium name="DOE Joint Genome Institute"/>
            <person name="Mondo S.J."/>
            <person name="Dannebaum R.O."/>
            <person name="Kuo R.C."/>
            <person name="Labutti K."/>
            <person name="Haridas S."/>
            <person name="Kuo A."/>
            <person name="Salamov A."/>
            <person name="Ahrendt S.R."/>
            <person name="Lipzen A."/>
            <person name="Sullivan W."/>
            <person name="Andreopoulos W.B."/>
            <person name="Clum A."/>
            <person name="Lindquist E."/>
            <person name="Daum C."/>
            <person name="Ramamoorthy G.K."/>
            <person name="Gryganskyi A."/>
            <person name="Culley D."/>
            <person name="Magnuson J.K."/>
            <person name="James T.Y."/>
            <person name="O'Malley M.A."/>
            <person name="Stajich J.E."/>
            <person name="Spatafora J.W."/>
            <person name="Visel A."/>
            <person name="Grigoriev I.V."/>
        </authorList>
    </citation>
    <scope>NUCLEOTIDE SEQUENCE [LARGE SCALE GENOMIC DNA]</scope>
    <source>
        <strain evidence="3 4">CBS 931.73</strain>
    </source>
</reference>
<evidence type="ECO:0000256" key="2">
    <source>
        <dbReference type="ARBA" id="ARBA00022737"/>
    </source>
</evidence>
<dbReference type="InParanoid" id="A0A1Y1XU42"/>
<dbReference type="Pfam" id="PF14580">
    <property type="entry name" value="LRR_9"/>
    <property type="match status" value="1"/>
</dbReference>
<evidence type="ECO:0000313" key="3">
    <source>
        <dbReference type="EMBL" id="ORX89270.1"/>
    </source>
</evidence>
<accession>A0A1Y1XU42</accession>
<dbReference type="InterPro" id="IPR032675">
    <property type="entry name" value="LRR_dom_sf"/>
</dbReference>
<dbReference type="Pfam" id="PF13855">
    <property type="entry name" value="LRR_8"/>
    <property type="match status" value="1"/>
</dbReference>
<dbReference type="STRING" id="1314790.A0A1Y1XU42"/>
<evidence type="ECO:0000313" key="4">
    <source>
        <dbReference type="Proteomes" id="UP000193498"/>
    </source>
</evidence>
<dbReference type="InterPro" id="IPR001611">
    <property type="entry name" value="Leu-rich_rpt"/>
</dbReference>
<protein>
    <submittedName>
        <fullName evidence="3">L domain-like protein</fullName>
    </submittedName>
</protein>
<proteinExistence type="predicted"/>
<evidence type="ECO:0000256" key="1">
    <source>
        <dbReference type="ARBA" id="ARBA00022614"/>
    </source>
</evidence>
<dbReference type="PROSITE" id="PS51450">
    <property type="entry name" value="LRR"/>
    <property type="match status" value="5"/>
</dbReference>
<dbReference type="SMART" id="SM00364">
    <property type="entry name" value="LRR_BAC"/>
    <property type="match status" value="4"/>
</dbReference>
<dbReference type="InterPro" id="IPR050836">
    <property type="entry name" value="SDS22/Internalin_LRR"/>
</dbReference>
<dbReference type="SUPFAM" id="SSF52058">
    <property type="entry name" value="L domain-like"/>
    <property type="match status" value="1"/>
</dbReference>
<dbReference type="PRINTS" id="PR00019">
    <property type="entry name" value="LEURICHRPT"/>
</dbReference>
<dbReference type="OrthoDB" id="1517790at2759"/>
<dbReference type="PANTHER" id="PTHR46652:SF7">
    <property type="entry name" value="LEUCINE-RICH REPEAT AND IQ DOMAIN-CONTAINING PROTEIN 1"/>
    <property type="match status" value="1"/>
</dbReference>
<dbReference type="Gene3D" id="3.80.10.10">
    <property type="entry name" value="Ribonuclease Inhibitor"/>
    <property type="match status" value="2"/>
</dbReference>